<dbReference type="SUPFAM" id="SSF51735">
    <property type="entry name" value="NAD(P)-binding Rossmann-fold domains"/>
    <property type="match status" value="1"/>
</dbReference>
<dbReference type="CDD" id="cd05259">
    <property type="entry name" value="PCBER_SDR_a"/>
    <property type="match status" value="1"/>
</dbReference>
<dbReference type="PANTHER" id="PTHR47706">
    <property type="entry name" value="NMRA-LIKE FAMILY PROTEIN"/>
    <property type="match status" value="1"/>
</dbReference>
<dbReference type="InterPro" id="IPR036291">
    <property type="entry name" value="NAD(P)-bd_dom_sf"/>
</dbReference>
<dbReference type="PANTHER" id="PTHR47706:SF6">
    <property type="entry name" value="NMRA-LIKE FAMILY PROTEIN (AFU_ORTHOLOGUE AFUA_6G00280)"/>
    <property type="match status" value="1"/>
</dbReference>
<dbReference type="Pfam" id="PF05368">
    <property type="entry name" value="NmrA"/>
    <property type="match status" value="1"/>
</dbReference>
<dbReference type="EMBL" id="CP018835">
    <property type="protein sequence ID" value="ASA56473.1"/>
    <property type="molecule type" value="Genomic_DNA"/>
</dbReference>
<evidence type="ECO:0000313" key="4">
    <source>
        <dbReference type="EMBL" id="ASA56473.1"/>
    </source>
</evidence>
<dbReference type="GO" id="GO:0016491">
    <property type="term" value="F:oxidoreductase activity"/>
    <property type="evidence" value="ECO:0007669"/>
    <property type="project" value="UniProtKB-KW"/>
</dbReference>
<name>A0A1Z2SH10_VIBGA</name>
<evidence type="ECO:0000259" key="3">
    <source>
        <dbReference type="Pfam" id="PF05368"/>
    </source>
</evidence>
<protein>
    <submittedName>
        <fullName evidence="4">Aromatic alcohol reductase</fullName>
    </submittedName>
</protein>
<keyword evidence="2" id="KW-0560">Oxidoreductase</keyword>
<reference evidence="4 5" key="1">
    <citation type="submission" date="2016-12" db="EMBL/GenBank/DDBJ databases">
        <authorList>
            <person name="Song W.-J."/>
            <person name="Kurnit D.M."/>
        </authorList>
    </citation>
    <scope>NUCLEOTIDE SEQUENCE [LARGE SCALE GENOMIC DNA]</scope>
    <source>
        <strain evidence="4 5">ATCC 43942</strain>
    </source>
</reference>
<evidence type="ECO:0000256" key="2">
    <source>
        <dbReference type="ARBA" id="ARBA00023002"/>
    </source>
</evidence>
<accession>A0A1Z2SH10</accession>
<evidence type="ECO:0000313" key="5">
    <source>
        <dbReference type="Proteomes" id="UP000196708"/>
    </source>
</evidence>
<sequence length="310" mass="34201">MNHNLNVDVSKILVMGAGQLGLAVLNALQPRVFALGGDITVLVSPSSLENGATPIDESLRTFTAKGVKFKALDLSNISQEALVVFFSEFNTIINCTGFVAGLGTQTRITQAALEAGVARYFPWQFGVDYDVVGKGSGQPVFDEQYEVRSILRQQQSTEWVIVSTGMFTSFLFEPAFDVVNLEEGYINALGSWDNKVTVTAPEDIGKLTTEILLESPRIINDVVFVAGDTISYGDLADVVDSFSNKPFTRNVLSLDNLQTELTKNPDDQMLRYRAAFALGDGMWWNIEKTYNFKKGIETQDTEQWLNTHIG</sequence>
<keyword evidence="1" id="KW-0521">NADP</keyword>
<feature type="domain" description="NmrA-like" evidence="3">
    <location>
        <begin position="10"/>
        <end position="261"/>
    </location>
</feature>
<dbReference type="AlphaFoldDB" id="A0A1Z2SH10"/>
<dbReference type="InterPro" id="IPR051609">
    <property type="entry name" value="NmrA/Isoflavone_reductase-like"/>
</dbReference>
<proteinExistence type="predicted"/>
<dbReference type="Gene3D" id="3.40.50.720">
    <property type="entry name" value="NAD(P)-binding Rossmann-like Domain"/>
    <property type="match status" value="1"/>
</dbReference>
<dbReference type="Proteomes" id="UP000196708">
    <property type="component" value="Chromosome 1"/>
</dbReference>
<dbReference type="InterPro" id="IPR008030">
    <property type="entry name" value="NmrA-like"/>
</dbReference>
<evidence type="ECO:0000256" key="1">
    <source>
        <dbReference type="ARBA" id="ARBA00022857"/>
    </source>
</evidence>
<dbReference type="Gene3D" id="3.90.25.10">
    <property type="entry name" value="UDP-galactose 4-epimerase, domain 1"/>
    <property type="match status" value="1"/>
</dbReference>
<dbReference type="OrthoDB" id="5540862at2"/>
<organism evidence="4 5">
    <name type="scientific">Vibrio gazogenes</name>
    <dbReference type="NCBI Taxonomy" id="687"/>
    <lineage>
        <taxon>Bacteria</taxon>
        <taxon>Pseudomonadati</taxon>
        <taxon>Pseudomonadota</taxon>
        <taxon>Gammaproteobacteria</taxon>
        <taxon>Vibrionales</taxon>
        <taxon>Vibrionaceae</taxon>
        <taxon>Vibrio</taxon>
    </lineage>
</organism>
<gene>
    <name evidence="4" type="ORF">BSQ33_12720</name>
</gene>
<dbReference type="InterPro" id="IPR045312">
    <property type="entry name" value="PCBER-like"/>
</dbReference>
<dbReference type="RefSeq" id="WP_088134217.1">
    <property type="nucleotide sequence ID" value="NZ_CP018835.1"/>
</dbReference>
<dbReference type="KEGG" id="vga:BSQ33_12720"/>